<dbReference type="GO" id="GO:0006508">
    <property type="term" value="P:proteolysis"/>
    <property type="evidence" value="ECO:0000318"/>
    <property type="project" value="GO_Central"/>
</dbReference>
<feature type="domain" description="Peptidase S8/S53" evidence="9">
    <location>
        <begin position="4"/>
        <end position="279"/>
    </location>
</feature>
<dbReference type="eggNOG" id="KOG4266">
    <property type="taxonomic scope" value="Eukaryota"/>
</dbReference>
<keyword evidence="11" id="KW-1185">Reference proteome</keyword>
<evidence type="ECO:0000256" key="7">
    <source>
        <dbReference type="PIRSR" id="PIRSR615500-1"/>
    </source>
</evidence>
<dbReference type="Pfam" id="PF00082">
    <property type="entry name" value="Peptidase_S8"/>
    <property type="match status" value="1"/>
</dbReference>
<dbReference type="Gene3D" id="2.60.120.380">
    <property type="match status" value="1"/>
</dbReference>
<gene>
    <name evidence="10" type="ORF">THAPSDRAFT_261832</name>
</gene>
<feature type="active site" description="Charge relay system" evidence="7 8">
    <location>
        <position position="13"/>
    </location>
</feature>
<dbReference type="InterPro" id="IPR015500">
    <property type="entry name" value="Peptidase_S8_subtilisin-rel"/>
</dbReference>
<organism evidence="10 11">
    <name type="scientific">Thalassiosira pseudonana</name>
    <name type="common">Marine diatom</name>
    <name type="synonym">Cyclotella nana</name>
    <dbReference type="NCBI Taxonomy" id="35128"/>
    <lineage>
        <taxon>Eukaryota</taxon>
        <taxon>Sar</taxon>
        <taxon>Stramenopiles</taxon>
        <taxon>Ochrophyta</taxon>
        <taxon>Bacillariophyta</taxon>
        <taxon>Coscinodiscophyceae</taxon>
        <taxon>Thalassiosirophycidae</taxon>
        <taxon>Thalassiosirales</taxon>
        <taxon>Thalassiosiraceae</taxon>
        <taxon>Thalassiosira</taxon>
    </lineage>
</organism>
<dbReference type="PROSITE" id="PS00138">
    <property type="entry name" value="SUBTILASE_SER"/>
    <property type="match status" value="1"/>
</dbReference>
<dbReference type="InterPro" id="IPR036852">
    <property type="entry name" value="Peptidase_S8/S53_dom_sf"/>
</dbReference>
<feature type="non-terminal residue" evidence="10">
    <location>
        <position position="424"/>
    </location>
</feature>
<keyword evidence="4 8" id="KW-0720">Serine protease</keyword>
<dbReference type="SUPFAM" id="SSF49785">
    <property type="entry name" value="Galactose-binding domain-like"/>
    <property type="match status" value="1"/>
</dbReference>
<dbReference type="AlphaFoldDB" id="B8BY38"/>
<dbReference type="Proteomes" id="UP000001449">
    <property type="component" value="Chromosome 3"/>
</dbReference>
<comment type="similarity">
    <text evidence="1 8">Belongs to the peptidase S8 family.</text>
</comment>
<name>B8BY38_THAPS</name>
<dbReference type="HOGENOM" id="CLU_025163_0_0_1"/>
<evidence type="ECO:0000256" key="3">
    <source>
        <dbReference type="ARBA" id="ARBA00022801"/>
    </source>
</evidence>
<evidence type="ECO:0000313" key="11">
    <source>
        <dbReference type="Proteomes" id="UP000001449"/>
    </source>
</evidence>
<evidence type="ECO:0000256" key="2">
    <source>
        <dbReference type="ARBA" id="ARBA00022670"/>
    </source>
</evidence>
<dbReference type="SUPFAM" id="SSF52743">
    <property type="entry name" value="Subtilisin-like"/>
    <property type="match status" value="1"/>
</dbReference>
<reference evidence="10 11" key="2">
    <citation type="journal article" date="2008" name="Nature">
        <title>The Phaeodactylum genome reveals the evolutionary history of diatom genomes.</title>
        <authorList>
            <person name="Bowler C."/>
            <person name="Allen A.E."/>
            <person name="Badger J.H."/>
            <person name="Grimwood J."/>
            <person name="Jabbari K."/>
            <person name="Kuo A."/>
            <person name="Maheswari U."/>
            <person name="Martens C."/>
            <person name="Maumus F."/>
            <person name="Otillar R.P."/>
            <person name="Rayko E."/>
            <person name="Salamov A."/>
            <person name="Vandepoele K."/>
            <person name="Beszteri B."/>
            <person name="Gruber A."/>
            <person name="Heijde M."/>
            <person name="Katinka M."/>
            <person name="Mock T."/>
            <person name="Valentin K."/>
            <person name="Verret F."/>
            <person name="Berges J.A."/>
            <person name="Brownlee C."/>
            <person name="Cadoret J.P."/>
            <person name="Chiovitti A."/>
            <person name="Choi C.J."/>
            <person name="Coesel S."/>
            <person name="De Martino A."/>
            <person name="Detter J.C."/>
            <person name="Durkin C."/>
            <person name="Falciatore A."/>
            <person name="Fournet J."/>
            <person name="Haruta M."/>
            <person name="Huysman M.J."/>
            <person name="Jenkins B.D."/>
            <person name="Jiroutova K."/>
            <person name="Jorgensen R.E."/>
            <person name="Joubert Y."/>
            <person name="Kaplan A."/>
            <person name="Kroger N."/>
            <person name="Kroth P.G."/>
            <person name="La Roche J."/>
            <person name="Lindquist E."/>
            <person name="Lommer M."/>
            <person name="Martin-Jezequel V."/>
            <person name="Lopez P.J."/>
            <person name="Lucas S."/>
            <person name="Mangogna M."/>
            <person name="McGinnis K."/>
            <person name="Medlin L.K."/>
            <person name="Montsant A."/>
            <person name="Oudot-Le Secq M.P."/>
            <person name="Napoli C."/>
            <person name="Obornik M."/>
            <person name="Parker M.S."/>
            <person name="Petit J.L."/>
            <person name="Porcel B.M."/>
            <person name="Poulsen N."/>
            <person name="Robison M."/>
            <person name="Rychlewski L."/>
            <person name="Rynearson T.A."/>
            <person name="Schmutz J."/>
            <person name="Shapiro H."/>
            <person name="Siaut M."/>
            <person name="Stanley M."/>
            <person name="Sussman M.R."/>
            <person name="Taylor A.R."/>
            <person name="Vardi A."/>
            <person name="von Dassow P."/>
            <person name="Vyverman W."/>
            <person name="Willis A."/>
            <person name="Wyrwicz L.S."/>
            <person name="Rokhsar D.S."/>
            <person name="Weissenbach J."/>
            <person name="Armbrust E.V."/>
            <person name="Green B.R."/>
            <person name="Van de Peer Y."/>
            <person name="Grigoriev I.V."/>
        </authorList>
    </citation>
    <scope>NUCLEOTIDE SEQUENCE [LARGE SCALE GENOMIC DNA]</scope>
    <source>
        <strain evidence="10 11">CCMP1335</strain>
    </source>
</reference>
<dbReference type="PaxDb" id="35128-Thaps261832"/>
<evidence type="ECO:0000256" key="8">
    <source>
        <dbReference type="PROSITE-ProRule" id="PRU01240"/>
    </source>
</evidence>
<accession>B8BY38</accession>
<dbReference type="InterPro" id="IPR022398">
    <property type="entry name" value="Peptidase_S8_His-AS"/>
</dbReference>
<dbReference type="OMA" id="RICIAYS"/>
<evidence type="ECO:0000256" key="4">
    <source>
        <dbReference type="ARBA" id="ARBA00022825"/>
    </source>
</evidence>
<sequence>GLNGSGQIVSVSDTGLDVENCHFLDINGRGSIFARFDNSRRKVVRYDVSHGTHVCGTIAGEHINGISNDVKEGIAPKARLHFYDICIGSSCLSPQNNWFESFYDVHPNRGAKIASASWGTPYLPSYDWTCIFFDKLLMDYPDVLLVSSAGNNGNTNAEGPFHTLGAPSSCKNTLAVGATMNAGYGKGPTYAASFSSRGPTPDGRTKPDVLAPGFKLNSALAGHHDCSTSEEPHLKGGTSMAAPVVSGQAAQTRQYFVEGCGSPIYPSGALLKAAIINGAEFSLSPYDNTQNFGAVNLLKSLPLPRSNEFGIYVKNDVSLSSSEQHSFELNLDLPNCNSEFSITLSWYDPPAVNGCTKCLVNDLDLLVESVSSPQTKYHPNGASESDRINNVERIRIANADLGDRYRVSVSAFLSPGFTDQRYSL</sequence>
<dbReference type="EMBL" id="CM000640">
    <property type="protein sequence ID" value="EED93819.1"/>
    <property type="molecule type" value="Genomic_DNA"/>
</dbReference>
<dbReference type="CDD" id="cd04842">
    <property type="entry name" value="Peptidases_S8_Kp43_protease"/>
    <property type="match status" value="1"/>
</dbReference>
<dbReference type="PANTHER" id="PTHR43399">
    <property type="entry name" value="SUBTILISIN-RELATED"/>
    <property type="match status" value="1"/>
</dbReference>
<dbReference type="PROSITE" id="PS00137">
    <property type="entry name" value="SUBTILASE_HIS"/>
    <property type="match status" value="1"/>
</dbReference>
<evidence type="ECO:0000256" key="6">
    <source>
        <dbReference type="ARBA" id="ARBA00023619"/>
    </source>
</evidence>
<comment type="catalytic activity">
    <reaction evidence="5">
        <text>Hydrolysis of proteins with broad specificity for peptide bonds, and a preference for a large uncharged residue in P1. Hydrolyzes peptide amides.</text>
        <dbReference type="EC" id="3.4.21.62"/>
    </reaction>
</comment>
<evidence type="ECO:0000313" key="10">
    <source>
        <dbReference type="EMBL" id="EED93819.1"/>
    </source>
</evidence>
<evidence type="ECO:0000256" key="1">
    <source>
        <dbReference type="ARBA" id="ARBA00011073"/>
    </source>
</evidence>
<feature type="active site" description="Charge relay system" evidence="7 8">
    <location>
        <position position="239"/>
    </location>
</feature>
<keyword evidence="3 8" id="KW-0378">Hydrolase</keyword>
<dbReference type="InterPro" id="IPR023828">
    <property type="entry name" value="Peptidase_S8_Ser-AS"/>
</dbReference>
<dbReference type="InterPro" id="IPR051048">
    <property type="entry name" value="Peptidase_S8/S53_subtilisin"/>
</dbReference>
<dbReference type="PANTHER" id="PTHR43399:SF4">
    <property type="entry name" value="CELL WALL-ASSOCIATED PROTEASE"/>
    <property type="match status" value="1"/>
</dbReference>
<proteinExistence type="inferred from homology"/>
<evidence type="ECO:0000256" key="5">
    <source>
        <dbReference type="ARBA" id="ARBA00023529"/>
    </source>
</evidence>
<dbReference type="GeneID" id="7441895"/>
<dbReference type="InterPro" id="IPR034058">
    <property type="entry name" value="TagA/B/C/D_pept_dom"/>
</dbReference>
<protein>
    <recommendedName>
        <fullName evidence="6">subtilisin</fullName>
        <ecNumber evidence="6">3.4.21.62</ecNumber>
    </recommendedName>
</protein>
<dbReference type="InterPro" id="IPR008979">
    <property type="entry name" value="Galactose-bd-like_sf"/>
</dbReference>
<dbReference type="PROSITE" id="PS51892">
    <property type="entry name" value="SUBTILASE"/>
    <property type="match status" value="1"/>
</dbReference>
<dbReference type="Gene3D" id="3.40.50.200">
    <property type="entry name" value="Peptidase S8/S53 domain"/>
    <property type="match status" value="1"/>
</dbReference>
<evidence type="ECO:0000259" key="9">
    <source>
        <dbReference type="Pfam" id="PF00082"/>
    </source>
</evidence>
<dbReference type="EC" id="3.4.21.62" evidence="6"/>
<dbReference type="InterPro" id="IPR000209">
    <property type="entry name" value="Peptidase_S8/S53_dom"/>
</dbReference>
<keyword evidence="2 8" id="KW-0645">Protease</keyword>
<dbReference type="KEGG" id="tps:THAPSDRAFT_261832"/>
<dbReference type="GO" id="GO:0004252">
    <property type="term" value="F:serine-type endopeptidase activity"/>
    <property type="evidence" value="ECO:0000318"/>
    <property type="project" value="GO_Central"/>
</dbReference>
<dbReference type="PRINTS" id="PR00723">
    <property type="entry name" value="SUBTILISIN"/>
</dbReference>
<feature type="non-terminal residue" evidence="10">
    <location>
        <position position="1"/>
    </location>
</feature>
<dbReference type="InParanoid" id="B8BY38"/>
<feature type="active site" description="Charge relay system" evidence="7 8">
    <location>
        <position position="50"/>
    </location>
</feature>
<reference evidence="10 11" key="1">
    <citation type="journal article" date="2004" name="Science">
        <title>The genome of the diatom Thalassiosira pseudonana: ecology, evolution, and metabolism.</title>
        <authorList>
            <person name="Armbrust E.V."/>
            <person name="Berges J.A."/>
            <person name="Bowler C."/>
            <person name="Green B.R."/>
            <person name="Martinez D."/>
            <person name="Putnam N.H."/>
            <person name="Zhou S."/>
            <person name="Allen A.E."/>
            <person name="Apt K.E."/>
            <person name="Bechner M."/>
            <person name="Brzezinski M.A."/>
            <person name="Chaal B.K."/>
            <person name="Chiovitti A."/>
            <person name="Davis A.K."/>
            <person name="Demarest M.S."/>
            <person name="Detter J.C."/>
            <person name="Glavina T."/>
            <person name="Goodstein D."/>
            <person name="Hadi M.Z."/>
            <person name="Hellsten U."/>
            <person name="Hildebrand M."/>
            <person name="Jenkins B.D."/>
            <person name="Jurka J."/>
            <person name="Kapitonov V.V."/>
            <person name="Kroger N."/>
            <person name="Lau W.W."/>
            <person name="Lane T.W."/>
            <person name="Larimer F.W."/>
            <person name="Lippmeier J.C."/>
            <person name="Lucas S."/>
            <person name="Medina M."/>
            <person name="Montsant A."/>
            <person name="Obornik M."/>
            <person name="Parker M.S."/>
            <person name="Palenik B."/>
            <person name="Pazour G.J."/>
            <person name="Richardson P.M."/>
            <person name="Rynearson T.A."/>
            <person name="Saito M.A."/>
            <person name="Schwartz D.C."/>
            <person name="Thamatrakoln K."/>
            <person name="Valentin K."/>
            <person name="Vardi A."/>
            <person name="Wilkerson F.P."/>
            <person name="Rokhsar D.S."/>
        </authorList>
    </citation>
    <scope>NUCLEOTIDE SEQUENCE [LARGE SCALE GENOMIC DNA]</scope>
    <source>
        <strain evidence="10 11">CCMP1335</strain>
    </source>
</reference>
<dbReference type="RefSeq" id="XP_002288383.1">
    <property type="nucleotide sequence ID" value="XM_002288347.1"/>
</dbReference>